<evidence type="ECO:0008006" key="3">
    <source>
        <dbReference type="Google" id="ProtNLM"/>
    </source>
</evidence>
<organism evidence="1 2">
    <name type="scientific">miscellaneous Crenarchaeota group-15 archaeon DG-45</name>
    <dbReference type="NCBI Taxonomy" id="1685127"/>
    <lineage>
        <taxon>Archaea</taxon>
        <taxon>Candidatus Bathyarchaeota</taxon>
        <taxon>MCG-15</taxon>
    </lineage>
</organism>
<evidence type="ECO:0000313" key="1">
    <source>
        <dbReference type="EMBL" id="KON29886.1"/>
    </source>
</evidence>
<sequence>MYEKAESEEVSLGDEFTVLVIRGKGDSIISRMKDGRVILFNRESPIFEDLRPGMIVHGRVIFVAQNYIIMDPVSPPESGVEAIRMGLRMVTESESWEMGIIANALLYMLDLLEEGEA</sequence>
<evidence type="ECO:0000313" key="2">
    <source>
        <dbReference type="Proteomes" id="UP000037210"/>
    </source>
</evidence>
<dbReference type="AlphaFoldDB" id="A0A0M0BNI1"/>
<name>A0A0M0BNI1_9ARCH</name>
<protein>
    <recommendedName>
        <fullName evidence="3">TRAM domain-containing protein</fullName>
    </recommendedName>
</protein>
<reference evidence="1 2" key="1">
    <citation type="submission" date="2015-06" db="EMBL/GenBank/DDBJ databases">
        <title>New insights into the roles of widespread benthic archaea in carbon and nitrogen cycling.</title>
        <authorList>
            <person name="Lazar C.S."/>
            <person name="Baker B.J."/>
            <person name="Seitz K.W."/>
            <person name="Hyde A.S."/>
            <person name="Dick G.J."/>
            <person name="Hinrichs K.-U."/>
            <person name="Teske A.P."/>
        </authorList>
    </citation>
    <scope>NUCLEOTIDE SEQUENCE [LARGE SCALE GENOMIC DNA]</scope>
    <source>
        <strain evidence="1">DG-45</strain>
    </source>
</reference>
<proteinExistence type="predicted"/>
<dbReference type="Proteomes" id="UP000037210">
    <property type="component" value="Unassembled WGS sequence"/>
</dbReference>
<gene>
    <name evidence="1" type="ORF">AC482_05290</name>
</gene>
<dbReference type="EMBL" id="LFWZ01000048">
    <property type="protein sequence ID" value="KON29886.1"/>
    <property type="molecule type" value="Genomic_DNA"/>
</dbReference>
<comment type="caution">
    <text evidence="1">The sequence shown here is derived from an EMBL/GenBank/DDBJ whole genome shotgun (WGS) entry which is preliminary data.</text>
</comment>
<accession>A0A0M0BNI1</accession>